<dbReference type="OrthoDB" id="1747982at2759"/>
<protein>
    <submittedName>
        <fullName evidence="1">Uncharacterized protein</fullName>
    </submittedName>
</protein>
<evidence type="ECO:0000313" key="1">
    <source>
        <dbReference type="EMBL" id="PHT56369.1"/>
    </source>
</evidence>
<accession>A0A2G2XFY0</accession>
<comment type="caution">
    <text evidence="1">The sequence shown here is derived from an EMBL/GenBank/DDBJ whole genome shotgun (WGS) entry which is preliminary data.</text>
</comment>
<organism evidence="1 2">
    <name type="scientific">Capsicum baccatum</name>
    <name type="common">Peruvian pepper</name>
    <dbReference type="NCBI Taxonomy" id="33114"/>
    <lineage>
        <taxon>Eukaryota</taxon>
        <taxon>Viridiplantae</taxon>
        <taxon>Streptophyta</taxon>
        <taxon>Embryophyta</taxon>
        <taxon>Tracheophyta</taxon>
        <taxon>Spermatophyta</taxon>
        <taxon>Magnoliopsida</taxon>
        <taxon>eudicotyledons</taxon>
        <taxon>Gunneridae</taxon>
        <taxon>Pentapetalae</taxon>
        <taxon>asterids</taxon>
        <taxon>lamiids</taxon>
        <taxon>Solanales</taxon>
        <taxon>Solanaceae</taxon>
        <taxon>Solanoideae</taxon>
        <taxon>Capsiceae</taxon>
        <taxon>Capsicum</taxon>
    </lineage>
</organism>
<name>A0A2G2XFY0_CAPBA</name>
<proteinExistence type="predicted"/>
<gene>
    <name evidence="1" type="ORF">CQW23_04855</name>
</gene>
<evidence type="ECO:0000313" key="2">
    <source>
        <dbReference type="Proteomes" id="UP000224567"/>
    </source>
</evidence>
<sequence length="97" mass="10590">MISEASISSLHLLSKFFQLRFLHSTDLAYAAADLLVSIVGAMICSEVLAAGKPCFLIMDIVDCLFVAMFNSLNEKSKNKLEAIERQYPSSSGVLMAL</sequence>
<dbReference type="AlphaFoldDB" id="A0A2G2XFY0"/>
<dbReference type="GO" id="GO:0016757">
    <property type="term" value="F:glycosyltransferase activity"/>
    <property type="evidence" value="ECO:0007669"/>
    <property type="project" value="TreeGrafter"/>
</dbReference>
<dbReference type="PANTHER" id="PTHR21015:SF22">
    <property type="entry name" value="GLYCOSYLTRANSFERASE"/>
    <property type="match status" value="1"/>
</dbReference>
<dbReference type="SUPFAM" id="SSF53756">
    <property type="entry name" value="UDP-Glycosyltransferase/glycogen phosphorylase"/>
    <property type="match status" value="1"/>
</dbReference>
<dbReference type="PANTHER" id="PTHR21015">
    <property type="entry name" value="UDP-N-ACETYLGLUCOSAMINE--N-ACETYLMURAMYL-(PENTAPEPTIDE) PYROPHOSPHORYL-UNDECAPRENOL N-ACETYLGLUCOSAMINE TRANSFERASE 1"/>
    <property type="match status" value="1"/>
</dbReference>
<dbReference type="Proteomes" id="UP000224567">
    <property type="component" value="Unassembled WGS sequence"/>
</dbReference>
<keyword evidence="2" id="KW-1185">Reference proteome</keyword>
<reference evidence="2" key="2">
    <citation type="journal article" date="2017" name="J. Anim. Genet.">
        <title>Multiple reference genome sequences of hot pepper reveal the massive evolution of plant disease resistance genes by retroduplication.</title>
        <authorList>
            <person name="Kim S."/>
            <person name="Park J."/>
            <person name="Yeom S.-I."/>
            <person name="Kim Y.-M."/>
            <person name="Seo E."/>
            <person name="Kim K.-T."/>
            <person name="Kim M.-S."/>
            <person name="Lee J.M."/>
            <person name="Cheong K."/>
            <person name="Shin H.-S."/>
            <person name="Kim S.-B."/>
            <person name="Han K."/>
            <person name="Lee J."/>
            <person name="Park M."/>
            <person name="Lee H.-A."/>
            <person name="Lee H.-Y."/>
            <person name="Lee Y."/>
            <person name="Oh S."/>
            <person name="Lee J.H."/>
            <person name="Choi E."/>
            <person name="Choi E."/>
            <person name="Lee S.E."/>
            <person name="Jeon J."/>
            <person name="Kim H."/>
            <person name="Choi G."/>
            <person name="Song H."/>
            <person name="Lee J."/>
            <person name="Lee S.-C."/>
            <person name="Kwon J.-K."/>
            <person name="Lee H.-Y."/>
            <person name="Koo N."/>
            <person name="Hong Y."/>
            <person name="Kim R.W."/>
            <person name="Kang W.-H."/>
            <person name="Huh J.H."/>
            <person name="Kang B.-C."/>
            <person name="Yang T.-J."/>
            <person name="Lee Y.-H."/>
            <person name="Bennetzen J.L."/>
            <person name="Choi D."/>
        </authorList>
    </citation>
    <scope>NUCLEOTIDE SEQUENCE [LARGE SCALE GENOMIC DNA]</scope>
    <source>
        <strain evidence="2">cv. PBC81</strain>
    </source>
</reference>
<dbReference type="EMBL" id="MLFT02000002">
    <property type="protein sequence ID" value="PHT56369.1"/>
    <property type="molecule type" value="Genomic_DNA"/>
</dbReference>
<reference evidence="1 2" key="1">
    <citation type="journal article" date="2017" name="Genome Biol.">
        <title>New reference genome sequences of hot pepper reveal the massive evolution of plant disease-resistance genes by retroduplication.</title>
        <authorList>
            <person name="Kim S."/>
            <person name="Park J."/>
            <person name="Yeom S.I."/>
            <person name="Kim Y.M."/>
            <person name="Seo E."/>
            <person name="Kim K.T."/>
            <person name="Kim M.S."/>
            <person name="Lee J.M."/>
            <person name="Cheong K."/>
            <person name="Shin H.S."/>
            <person name="Kim S.B."/>
            <person name="Han K."/>
            <person name="Lee J."/>
            <person name="Park M."/>
            <person name="Lee H.A."/>
            <person name="Lee H.Y."/>
            <person name="Lee Y."/>
            <person name="Oh S."/>
            <person name="Lee J.H."/>
            <person name="Choi E."/>
            <person name="Choi E."/>
            <person name="Lee S.E."/>
            <person name="Jeon J."/>
            <person name="Kim H."/>
            <person name="Choi G."/>
            <person name="Song H."/>
            <person name="Lee J."/>
            <person name="Lee S.C."/>
            <person name="Kwon J.K."/>
            <person name="Lee H.Y."/>
            <person name="Koo N."/>
            <person name="Hong Y."/>
            <person name="Kim R.W."/>
            <person name="Kang W.H."/>
            <person name="Huh J.H."/>
            <person name="Kang B.C."/>
            <person name="Yang T.J."/>
            <person name="Lee Y.H."/>
            <person name="Bennetzen J.L."/>
            <person name="Choi D."/>
        </authorList>
    </citation>
    <scope>NUCLEOTIDE SEQUENCE [LARGE SCALE GENOMIC DNA]</scope>
    <source>
        <strain evidence="2">cv. PBC81</strain>
    </source>
</reference>
<dbReference type="Gene3D" id="3.40.50.2000">
    <property type="entry name" value="Glycogen Phosphorylase B"/>
    <property type="match status" value="1"/>
</dbReference>